<organism evidence="16 17">
    <name type="scientific">Streptococcus pseudoporcinus</name>
    <dbReference type="NCBI Taxonomy" id="361101"/>
    <lineage>
        <taxon>Bacteria</taxon>
        <taxon>Bacillati</taxon>
        <taxon>Bacillota</taxon>
        <taxon>Bacilli</taxon>
        <taxon>Lactobacillales</taxon>
        <taxon>Streptococcaceae</taxon>
        <taxon>Streptococcus</taxon>
    </lineage>
</organism>
<evidence type="ECO:0000256" key="10">
    <source>
        <dbReference type="RuleBase" id="RU003355"/>
    </source>
</evidence>
<dbReference type="PROSITE" id="PS51892">
    <property type="entry name" value="SUBTILASE"/>
    <property type="match status" value="1"/>
</dbReference>
<evidence type="ECO:0000313" key="17">
    <source>
        <dbReference type="Proteomes" id="UP000394068"/>
    </source>
</evidence>
<feature type="domain" description="C5a peptidase/Subtilisin-like protease SBT2-like Fn3-like" evidence="15">
    <location>
        <begin position="693"/>
        <end position="804"/>
    </location>
</feature>
<feature type="active site" description="Charge relay system" evidence="8 9">
    <location>
        <position position="609"/>
    </location>
</feature>
<feature type="domain" description="YSIRK Gram-positive signal peptide" evidence="14">
    <location>
        <begin position="2"/>
        <end position="27"/>
    </location>
</feature>
<dbReference type="Gene3D" id="3.50.30.30">
    <property type="match status" value="1"/>
</dbReference>
<dbReference type="NCBIfam" id="TIGR01168">
    <property type="entry name" value="YSIRK_signal"/>
    <property type="match status" value="1"/>
</dbReference>
<evidence type="ECO:0000259" key="12">
    <source>
        <dbReference type="Pfam" id="PF00082"/>
    </source>
</evidence>
<dbReference type="PROSITE" id="PS00137">
    <property type="entry name" value="SUBTILASE_HIS"/>
    <property type="match status" value="1"/>
</dbReference>
<dbReference type="PROSITE" id="PS00138">
    <property type="entry name" value="SUBTILASE_SER"/>
    <property type="match status" value="1"/>
</dbReference>
<proteinExistence type="inferred from homology"/>
<evidence type="ECO:0000256" key="1">
    <source>
        <dbReference type="ARBA" id="ARBA00011073"/>
    </source>
</evidence>
<dbReference type="Pfam" id="PF06280">
    <property type="entry name" value="fn3_5"/>
    <property type="match status" value="1"/>
</dbReference>
<dbReference type="Gene3D" id="2.60.40.1710">
    <property type="entry name" value="Subtilisin-like superfamily"/>
    <property type="match status" value="1"/>
</dbReference>
<gene>
    <name evidence="16" type="primary">scpA_4</name>
    <name evidence="16" type="ORF">NCTC5386_01625</name>
</gene>
<reference evidence="16 17" key="1">
    <citation type="submission" date="2019-05" db="EMBL/GenBank/DDBJ databases">
        <authorList>
            <consortium name="Pathogen Informatics"/>
        </authorList>
    </citation>
    <scope>NUCLEOTIDE SEQUENCE [LARGE SCALE GENOMIC DNA]</scope>
    <source>
        <strain evidence="16 17">NCTC5386</strain>
    </source>
</reference>
<dbReference type="Pfam" id="PF00082">
    <property type="entry name" value="Peptidase_S8"/>
    <property type="match status" value="1"/>
</dbReference>
<dbReference type="InterPro" id="IPR013783">
    <property type="entry name" value="Ig-like_fold"/>
</dbReference>
<feature type="domain" description="Peptidase S8/S53" evidence="12">
    <location>
        <begin position="132"/>
        <end position="670"/>
    </location>
</feature>
<comment type="similarity">
    <text evidence="1 9 10">Belongs to the peptidase S8 family.</text>
</comment>
<dbReference type="Gene3D" id="2.60.40.10">
    <property type="entry name" value="Immunoglobulins"/>
    <property type="match status" value="1"/>
</dbReference>
<dbReference type="InterPro" id="IPR003137">
    <property type="entry name" value="PA_domain"/>
</dbReference>
<dbReference type="GO" id="GO:0006508">
    <property type="term" value="P:proteolysis"/>
    <property type="evidence" value="ECO:0007669"/>
    <property type="project" value="UniProtKB-KW"/>
</dbReference>
<dbReference type="EMBL" id="CABEHT010000001">
    <property type="protein sequence ID" value="VTS18268.1"/>
    <property type="molecule type" value="Genomic_DNA"/>
</dbReference>
<keyword evidence="3 9" id="KW-0645">Protease</keyword>
<evidence type="ECO:0000256" key="8">
    <source>
        <dbReference type="PIRSR" id="PIRSR615500-1"/>
    </source>
</evidence>
<evidence type="ECO:0000256" key="11">
    <source>
        <dbReference type="SAM" id="MobiDB-lite"/>
    </source>
</evidence>
<evidence type="ECO:0000256" key="2">
    <source>
        <dbReference type="ARBA" id="ARBA00022525"/>
    </source>
</evidence>
<keyword evidence="6 9" id="KW-0378">Hydrolase</keyword>
<name>A0A4U9XYI7_9STRE</name>
<keyword evidence="4" id="KW-0732">Signal</keyword>
<dbReference type="InterPro" id="IPR000209">
    <property type="entry name" value="Peptidase_S8/S53_dom"/>
</dbReference>
<evidence type="ECO:0000256" key="6">
    <source>
        <dbReference type="ARBA" id="ARBA00022801"/>
    </source>
</evidence>
<dbReference type="SUPFAM" id="SSF52025">
    <property type="entry name" value="PA domain"/>
    <property type="match status" value="1"/>
</dbReference>
<feature type="domain" description="PA" evidence="13">
    <location>
        <begin position="466"/>
        <end position="539"/>
    </location>
</feature>
<dbReference type="RefSeq" id="WP_077322347.1">
    <property type="nucleotide sequence ID" value="NZ_CABEHT010000001.1"/>
</dbReference>
<evidence type="ECO:0000256" key="7">
    <source>
        <dbReference type="ARBA" id="ARBA00022825"/>
    </source>
</evidence>
<evidence type="ECO:0000256" key="5">
    <source>
        <dbReference type="ARBA" id="ARBA00022737"/>
    </source>
</evidence>
<dbReference type="PANTHER" id="PTHR43399">
    <property type="entry name" value="SUBTILISIN-RELATED"/>
    <property type="match status" value="1"/>
</dbReference>
<feature type="compositionally biased region" description="Basic and acidic residues" evidence="11">
    <location>
        <begin position="88"/>
        <end position="102"/>
    </location>
</feature>
<dbReference type="InterPro" id="IPR022398">
    <property type="entry name" value="Peptidase_S8_His-AS"/>
</dbReference>
<dbReference type="InterPro" id="IPR046450">
    <property type="entry name" value="PA_dom_sf"/>
</dbReference>
<dbReference type="Proteomes" id="UP000394068">
    <property type="component" value="Unassembled WGS sequence"/>
</dbReference>
<evidence type="ECO:0000313" key="16">
    <source>
        <dbReference type="EMBL" id="VTS18268.1"/>
    </source>
</evidence>
<dbReference type="PRINTS" id="PR00723">
    <property type="entry name" value="SUBTILISIN"/>
</dbReference>
<keyword evidence="2" id="KW-0964">Secreted</keyword>
<evidence type="ECO:0000256" key="3">
    <source>
        <dbReference type="ARBA" id="ARBA00022670"/>
    </source>
</evidence>
<dbReference type="InterPro" id="IPR036852">
    <property type="entry name" value="Peptidase_S8/S53_dom_sf"/>
</dbReference>
<dbReference type="SUPFAM" id="SSF52743">
    <property type="entry name" value="Subtilisin-like"/>
    <property type="match status" value="1"/>
</dbReference>
<evidence type="ECO:0000259" key="15">
    <source>
        <dbReference type="Pfam" id="PF06280"/>
    </source>
</evidence>
<dbReference type="Pfam" id="PF04650">
    <property type="entry name" value="YSIRK_signal"/>
    <property type="match status" value="1"/>
</dbReference>
<sequence>MENKERFSLRKYKSGTVSVLVGTVFFVGTSYVSAEETARMTTEEIPRSLVVKELATPGELPSEEAGEGDKFKVIADSETEVSASQELNPERREIPVESREQELPASVEEAPINRDTHDWTQVTGAWGKGYKGQGKVIAVIDTGIDADHQAMRISDISRAKFKDEASMKDQKAKANIHYGKWLNQKVIFAHNYVENNDKVKEIKFDFDLDDASFLDSIESTLIQSVDQRRRRVYPSSANNKPKETVIQINPDDFSQFIDWPSEEDDSQYESHGMHVTGIAAGNPLEASPTGERFLGVAPEAQIIFMRVFANDLMGTGEALYIKAIEDAVALGADTINLSLGGPNGSFLGGNAALMAAIEKAKKAGVSVIVAAGNERLFGSDHADPFARNPDYGIVNSPSTGKIPTSVAAIDNKIVIERLMKVEGLENRRDLDHGKALYTESTDYQKIQEELSFDKDYDFVYINRPNDQAYKGKNVTGKIVLIERNPKHPYVELIAQAKKYGAAGILIFNHIPGQSNRKMRLSSEGQVLPSAFISHEFGKAMSQLNGNGTGRLRFESKLSKASNQKGNQMNYYSSWGLTSDGYLKPDITAPGGDIYSTYNDDHYGSQSGTSMASPYIAGASLLVKQYLEQEHPDIKTENLSDLIKNLLMSNASIHKDPKTKLVTSPRRQGAGLLNVNAAITSGLYITSQDHYGSVSLGNVGEKISFTVTVHNISNQTKKLRYVTDLMTDKIVDGRFDLNSVLLKSYQGHVIEVPAKGKQSVTISIDASEFTKALTEQMPNGYFLEGFVRFENAENQVKDKISIPFVGFKGDFQNLAVVEDTIYNLKAKGEKGFYFEESETPDEIYVGQHYTGLVTIGADANVSTKTISDNGLHTLGTYRNKDGKFILAKNQSGKVVLAISPNSDKNQDFLAFKGVFLRKYKGLKASVYRADDQLRQNLLWISQPHNGDKNYHSDIRFPKSTTLLSTDFSGKALNGEDLPDGKYQYVVSYYPDIIGAKRQEMVFDIIIDREKPLLKSGSFNPKTKEFKVLDVTDRGQSGILRDSVFYLEEKEGKPYTISINQGFKYVSVADNKVFVEKSKNGAFILPLDKAKLADFYYMVEDFAGNIAIAKLGQHLPDQLGEDIITIPLKDGNYQQDQSFEDNVVMADGDSGLITNRSDIMMTNRNRPLSHLAKVNQSQIILSPNGKGNRDFIAFRGLPGKVYRDLSISVYAAGDKLKSSAIWSAPQNASIDDLSTTSWSGQTQLGEKVLSGAYRYVITYRDAAGQLKEQAYDLLVSHEEPVITKAIFRKDGDKEFFKPGKVFDPNKVGIAREEVFYVLEKDGRKYDIDTSNDSVSISDRRVLIPRKEDGSYTIPKIEGVAAADFYYLVEDKAGHIVYSSLLPMRSVGNGHGILDISLVYNNSVDRPKIPITYLVRDENGQALDKPVYYDDRSQVLILPFGKYSLELLTYDQNVAELISPKVFKFELSQKTDFVHQAFIARKSEPSMVRVIFDKVLPKGSSVFLQSENGQLIRLDQSLYVPNAYGASVRDGHYSVVATLPEGYQVGGSTSLKVLQNDLAETHLQILSKRPPVTGGTSFERPNEMSQTTHQISVEADQDMEKTSQALVSGNGPDRQLPATGDKQSFLAILTGMILLWWAKLNFPKKRKDSINKSN</sequence>
<keyword evidence="7 9" id="KW-0720">Serine protease</keyword>
<feature type="active site" description="Charge relay system" evidence="8 9">
    <location>
        <position position="271"/>
    </location>
</feature>
<evidence type="ECO:0000259" key="13">
    <source>
        <dbReference type="Pfam" id="PF02225"/>
    </source>
</evidence>
<dbReference type="InterPro" id="IPR023828">
    <property type="entry name" value="Peptidase_S8_Ser-AS"/>
</dbReference>
<feature type="region of interest" description="Disordered" evidence="11">
    <location>
        <begin position="79"/>
        <end position="106"/>
    </location>
</feature>
<dbReference type="InterPro" id="IPR023827">
    <property type="entry name" value="Peptidase_S8_Asp-AS"/>
</dbReference>
<dbReference type="InterPro" id="IPR010435">
    <property type="entry name" value="C5a/SBT2-like_Fn3"/>
</dbReference>
<dbReference type="InterPro" id="IPR005877">
    <property type="entry name" value="YSIRK_signal_dom"/>
</dbReference>
<protein>
    <submittedName>
        <fullName evidence="16">Putative c5a peptidase</fullName>
        <ecNumber evidence="16">3.4.21.110</ecNumber>
    </submittedName>
</protein>
<dbReference type="Pfam" id="PF02225">
    <property type="entry name" value="PA"/>
    <property type="match status" value="1"/>
</dbReference>
<dbReference type="InterPro" id="IPR034216">
    <property type="entry name" value="C5a_Peptidase"/>
</dbReference>
<dbReference type="GO" id="GO:0004252">
    <property type="term" value="F:serine-type endopeptidase activity"/>
    <property type="evidence" value="ECO:0007669"/>
    <property type="project" value="UniProtKB-UniRule"/>
</dbReference>
<feature type="region of interest" description="Disordered" evidence="11">
    <location>
        <begin position="1566"/>
        <end position="1585"/>
    </location>
</feature>
<evidence type="ECO:0000259" key="14">
    <source>
        <dbReference type="Pfam" id="PF04650"/>
    </source>
</evidence>
<evidence type="ECO:0000256" key="9">
    <source>
        <dbReference type="PROSITE-ProRule" id="PRU01240"/>
    </source>
</evidence>
<accession>A0A4U9XYI7</accession>
<dbReference type="EC" id="3.4.21.110" evidence="16"/>
<dbReference type="PROSITE" id="PS00136">
    <property type="entry name" value="SUBTILASE_ASP"/>
    <property type="match status" value="1"/>
</dbReference>
<dbReference type="InterPro" id="IPR015500">
    <property type="entry name" value="Peptidase_S8_subtilisin-rel"/>
</dbReference>
<dbReference type="GO" id="GO:0016020">
    <property type="term" value="C:membrane"/>
    <property type="evidence" value="ECO:0007669"/>
    <property type="project" value="InterPro"/>
</dbReference>
<evidence type="ECO:0000256" key="4">
    <source>
        <dbReference type="ARBA" id="ARBA00022729"/>
    </source>
</evidence>
<dbReference type="Gene3D" id="3.40.50.200">
    <property type="entry name" value="Peptidase S8/S53 domain"/>
    <property type="match status" value="1"/>
</dbReference>
<keyword evidence="5" id="KW-0677">Repeat</keyword>
<dbReference type="PANTHER" id="PTHR43399:SF4">
    <property type="entry name" value="CELL WALL-ASSOCIATED PROTEASE"/>
    <property type="match status" value="1"/>
</dbReference>
<feature type="active site" description="Charge relay system" evidence="8 9">
    <location>
        <position position="141"/>
    </location>
</feature>
<dbReference type="InterPro" id="IPR051048">
    <property type="entry name" value="Peptidase_S8/S53_subtilisin"/>
</dbReference>
<dbReference type="CDD" id="cd07475">
    <property type="entry name" value="Peptidases_S8_C5a_Peptidase"/>
    <property type="match status" value="1"/>
</dbReference>